<dbReference type="GeneID" id="54329273"/>
<name>A0A5M9MTF9_9EURO</name>
<dbReference type="GO" id="GO:0016020">
    <property type="term" value="C:membrane"/>
    <property type="evidence" value="ECO:0007669"/>
    <property type="project" value="UniProtKB-SubCell"/>
</dbReference>
<feature type="transmembrane region" description="Helical" evidence="4">
    <location>
        <begin position="247"/>
        <end position="265"/>
    </location>
</feature>
<dbReference type="VEuPathDB" id="FungiDB:EYZ11_011369"/>
<dbReference type="InterPro" id="IPR036259">
    <property type="entry name" value="MFS_trans_sf"/>
</dbReference>
<dbReference type="PANTHER" id="PTHR11360">
    <property type="entry name" value="MONOCARBOXYLATE TRANSPORTER"/>
    <property type="match status" value="1"/>
</dbReference>
<keyword evidence="4" id="KW-0472">Membrane</keyword>
<comment type="caution">
    <text evidence="6">The sequence shown here is derived from an EMBL/GenBank/DDBJ whole genome shotgun (WGS) entry which is preliminary data.</text>
</comment>
<feature type="transmembrane region" description="Helical" evidence="4">
    <location>
        <begin position="336"/>
        <end position="361"/>
    </location>
</feature>
<protein>
    <recommendedName>
        <fullName evidence="5">Major facilitator superfamily (MFS) profile domain-containing protein</fullName>
    </recommendedName>
</protein>
<dbReference type="InterPro" id="IPR020846">
    <property type="entry name" value="MFS_dom"/>
</dbReference>
<feature type="transmembrane region" description="Helical" evidence="4">
    <location>
        <begin position="117"/>
        <end position="137"/>
    </location>
</feature>
<evidence type="ECO:0000256" key="4">
    <source>
        <dbReference type="SAM" id="Phobius"/>
    </source>
</evidence>
<feature type="domain" description="Major facilitator superfamily (MFS) profile" evidence="5">
    <location>
        <begin position="248"/>
        <end position="443"/>
    </location>
</feature>
<gene>
    <name evidence="6" type="ORF">ATNIH1004_006571</name>
</gene>
<dbReference type="Gene3D" id="1.20.1250.20">
    <property type="entry name" value="MFS general substrate transporter like domains"/>
    <property type="match status" value="2"/>
</dbReference>
<reference evidence="6 7" key="1">
    <citation type="submission" date="2019-08" db="EMBL/GenBank/DDBJ databases">
        <title>The genome sequence of a newly discovered highly antifungal drug resistant Aspergillus species, Aspergillus tanneri NIH 1004.</title>
        <authorList>
            <person name="Mounaud S."/>
            <person name="Singh I."/>
            <person name="Joardar V."/>
            <person name="Pakala S."/>
            <person name="Pakala S."/>
            <person name="Venepally P."/>
            <person name="Chung J.K."/>
            <person name="Losada L."/>
            <person name="Nierman W.C."/>
        </authorList>
    </citation>
    <scope>NUCLEOTIDE SEQUENCE [LARGE SCALE GENOMIC DNA]</scope>
    <source>
        <strain evidence="6 7">NIH1004</strain>
    </source>
</reference>
<evidence type="ECO:0000256" key="1">
    <source>
        <dbReference type="ARBA" id="ARBA00004141"/>
    </source>
</evidence>
<evidence type="ECO:0000259" key="5">
    <source>
        <dbReference type="PROSITE" id="PS50850"/>
    </source>
</evidence>
<dbReference type="RefSeq" id="XP_033427230.1">
    <property type="nucleotide sequence ID" value="XM_033571198.1"/>
</dbReference>
<dbReference type="PROSITE" id="PS50850">
    <property type="entry name" value="MFS"/>
    <property type="match status" value="1"/>
</dbReference>
<feature type="transmembrane region" description="Helical" evidence="4">
    <location>
        <begin position="205"/>
        <end position="227"/>
    </location>
</feature>
<organism evidence="6 7">
    <name type="scientific">Aspergillus tanneri</name>
    <dbReference type="NCBI Taxonomy" id="1220188"/>
    <lineage>
        <taxon>Eukaryota</taxon>
        <taxon>Fungi</taxon>
        <taxon>Dikarya</taxon>
        <taxon>Ascomycota</taxon>
        <taxon>Pezizomycotina</taxon>
        <taxon>Eurotiomycetes</taxon>
        <taxon>Eurotiomycetidae</taxon>
        <taxon>Eurotiales</taxon>
        <taxon>Aspergillaceae</taxon>
        <taxon>Aspergillus</taxon>
        <taxon>Aspergillus subgen. Circumdati</taxon>
    </lineage>
</organism>
<dbReference type="PANTHER" id="PTHR11360:SF305">
    <property type="entry name" value="MAJOR FACILITATOR SUPERFAMILY (MFS) PROFILE DOMAIN-CONTAINING PROTEIN"/>
    <property type="match status" value="1"/>
</dbReference>
<feature type="transmembrane region" description="Helical" evidence="4">
    <location>
        <begin position="413"/>
        <end position="435"/>
    </location>
</feature>
<feature type="transmembrane region" description="Helical" evidence="4">
    <location>
        <begin position="309"/>
        <end position="330"/>
    </location>
</feature>
<keyword evidence="4" id="KW-1133">Transmembrane helix</keyword>
<evidence type="ECO:0000256" key="2">
    <source>
        <dbReference type="ARBA" id="ARBA00006727"/>
    </source>
</evidence>
<dbReference type="SUPFAM" id="SSF103473">
    <property type="entry name" value="MFS general substrate transporter"/>
    <property type="match status" value="1"/>
</dbReference>
<dbReference type="GO" id="GO:0022857">
    <property type="term" value="F:transmembrane transporter activity"/>
    <property type="evidence" value="ECO:0007669"/>
    <property type="project" value="InterPro"/>
</dbReference>
<sequence length="443" mass="46129">MGSLVALSDRPHRSGDDEQPADVTTGAEQPGGDETNVVEPNPDGGYGWVVIFVCFVHTFWQNAWTGSWGILQVALLETTLRDSTSSTVSFIGSLGIALSCALGIFTIHLARTIGARWTSLIGILLYSISNIVSAWAVSNVGGLFIACGFTYGLGACLMYTMSNSLPIQWFSTKLGTANGIVKLGGGIGATVMAIVTGVLTERVGIAWTFRIFGLLSLATGVPPAFFIRERIPAQGSFDIDWSLFKDVAFSCLFTSGVVGVFSIYAPPFFLPAVTTSLGFSGSVSAGVVACFNACMAIGRLTSGFACDKFGSMNTLLLTMALNGITMFAIWSFASTLAVLIIFSVLNGLANGAFFVALPTAVGRLAGERRGAGAVSIAITGWTPGLLVGNPIAGVLIDATGAGSSSSIVAYRPAIFYVGGTALLSLAFVVAARLSVDRRLAIKL</sequence>
<keyword evidence="4" id="KW-0812">Transmembrane</keyword>
<dbReference type="InterPro" id="IPR050327">
    <property type="entry name" value="Proton-linked_MCT"/>
</dbReference>
<feature type="transmembrane region" description="Helical" evidence="4">
    <location>
        <begin position="277"/>
        <end position="297"/>
    </location>
</feature>
<feature type="region of interest" description="Disordered" evidence="3">
    <location>
        <begin position="1"/>
        <end position="38"/>
    </location>
</feature>
<dbReference type="OrthoDB" id="6499973at2759"/>
<feature type="transmembrane region" description="Helical" evidence="4">
    <location>
        <begin position="373"/>
        <end position="393"/>
    </location>
</feature>
<dbReference type="Pfam" id="PF07690">
    <property type="entry name" value="MFS_1"/>
    <property type="match status" value="1"/>
</dbReference>
<evidence type="ECO:0000313" key="7">
    <source>
        <dbReference type="Proteomes" id="UP000324241"/>
    </source>
</evidence>
<feature type="transmembrane region" description="Helical" evidence="4">
    <location>
        <begin position="90"/>
        <end position="110"/>
    </location>
</feature>
<dbReference type="InterPro" id="IPR011701">
    <property type="entry name" value="MFS"/>
</dbReference>
<dbReference type="EMBL" id="QUQM01000004">
    <property type="protein sequence ID" value="KAA8647869.1"/>
    <property type="molecule type" value="Genomic_DNA"/>
</dbReference>
<evidence type="ECO:0000313" key="6">
    <source>
        <dbReference type="EMBL" id="KAA8647869.1"/>
    </source>
</evidence>
<comment type="similarity">
    <text evidence="2">Belongs to the major facilitator superfamily. Monocarboxylate porter (TC 2.A.1.13) family.</text>
</comment>
<dbReference type="AlphaFoldDB" id="A0A5M9MTF9"/>
<feature type="transmembrane region" description="Helical" evidence="4">
    <location>
        <begin position="143"/>
        <end position="160"/>
    </location>
</feature>
<feature type="transmembrane region" description="Helical" evidence="4">
    <location>
        <begin position="180"/>
        <end position="199"/>
    </location>
</feature>
<accession>A0A5M9MTF9</accession>
<comment type="subcellular location">
    <subcellularLocation>
        <location evidence="1">Membrane</location>
        <topology evidence="1">Multi-pass membrane protein</topology>
    </subcellularLocation>
</comment>
<proteinExistence type="inferred from homology"/>
<evidence type="ECO:0000256" key="3">
    <source>
        <dbReference type="SAM" id="MobiDB-lite"/>
    </source>
</evidence>
<dbReference type="Proteomes" id="UP000324241">
    <property type="component" value="Unassembled WGS sequence"/>
</dbReference>